<feature type="transmembrane region" description="Helical" evidence="1">
    <location>
        <begin position="6"/>
        <end position="24"/>
    </location>
</feature>
<dbReference type="RefSeq" id="XP_026681670.1">
    <property type="nucleotide sequence ID" value="XM_026825869.1"/>
</dbReference>
<dbReference type="AlphaFoldDB" id="A0A3Q0J4M9"/>
<evidence type="ECO:0000256" key="1">
    <source>
        <dbReference type="SAM" id="Phobius"/>
    </source>
</evidence>
<dbReference type="GeneID" id="113468744"/>
<dbReference type="PaxDb" id="121845-A0A3Q0J4M9"/>
<gene>
    <name evidence="3" type="primary">LOC113468744</name>
</gene>
<accession>A0A3Q0J4M9</accession>
<dbReference type="KEGG" id="dci:113468744"/>
<protein>
    <submittedName>
        <fullName evidence="3">Juvenile hormone epoxide hydrolase 1-like</fullName>
    </submittedName>
</protein>
<dbReference type="Proteomes" id="UP000079169">
    <property type="component" value="Unplaced"/>
</dbReference>
<keyword evidence="1" id="KW-0472">Membrane</keyword>
<name>A0A3Q0J4M9_DIACI</name>
<keyword evidence="2" id="KW-1185">Reference proteome</keyword>
<proteinExistence type="predicted"/>
<keyword evidence="1" id="KW-1133">Transmembrane helix</keyword>
<organism evidence="2 3">
    <name type="scientific">Diaphorina citri</name>
    <name type="common">Asian citrus psyllid</name>
    <dbReference type="NCBI Taxonomy" id="121845"/>
    <lineage>
        <taxon>Eukaryota</taxon>
        <taxon>Metazoa</taxon>
        <taxon>Ecdysozoa</taxon>
        <taxon>Arthropoda</taxon>
        <taxon>Hexapoda</taxon>
        <taxon>Insecta</taxon>
        <taxon>Pterygota</taxon>
        <taxon>Neoptera</taxon>
        <taxon>Paraneoptera</taxon>
        <taxon>Hemiptera</taxon>
        <taxon>Sternorrhyncha</taxon>
        <taxon>Psylloidea</taxon>
        <taxon>Psyllidae</taxon>
        <taxon>Diaphorininae</taxon>
        <taxon>Diaphorina</taxon>
    </lineage>
</organism>
<keyword evidence="1" id="KW-0812">Transmembrane</keyword>
<sequence>MGLFKWISLALLAFIGYVAYEVLFKVPPLPHIPDTYWGKGRPRPDDVAIYPFTINVTDSVSKNGCCCFSGSALAFAE</sequence>
<evidence type="ECO:0000313" key="2">
    <source>
        <dbReference type="Proteomes" id="UP000079169"/>
    </source>
</evidence>
<evidence type="ECO:0000313" key="3">
    <source>
        <dbReference type="RefSeq" id="XP_026681670.1"/>
    </source>
</evidence>
<reference evidence="3" key="1">
    <citation type="submission" date="2025-08" db="UniProtKB">
        <authorList>
            <consortium name="RefSeq"/>
        </authorList>
    </citation>
    <scope>IDENTIFICATION</scope>
</reference>